<dbReference type="Pfam" id="PF14065">
    <property type="entry name" value="Pvc16_N"/>
    <property type="match status" value="1"/>
</dbReference>
<dbReference type="Proteomes" id="UP000323876">
    <property type="component" value="Unassembled WGS sequence"/>
</dbReference>
<keyword evidence="3" id="KW-1185">Reference proteome</keyword>
<dbReference type="OrthoDB" id="527247at2"/>
<evidence type="ECO:0000313" key="3">
    <source>
        <dbReference type="Proteomes" id="UP000323876"/>
    </source>
</evidence>
<comment type="caution">
    <text evidence="2">The sequence shown here is derived from an EMBL/GenBank/DDBJ whole genome shotgun (WGS) entry which is preliminary data.</text>
</comment>
<sequence>MSNGHAIAAVTRTLQTLLVAATPNVTMLPLDKARDGAASDEQLNLFLYNAPMSAALRNSDAVGLRSGESGGPPLPLTLHYLITTYGADEASAHRVLGLAMSILHDHTLLGRQQIVDANQGEPVSELDRQPERLRITPLPLSTHDMFELWSGFATSYRVSAAYEVSVVLIDSARDRRTPLPVLRRGAGAVAGGDAVLTAVLAPERAMIATAGATARLLGSNLAAATSVEFSHPRLTSPLVAAPLDGGDQQRQVRVPDGVPVAGFYQVRAVTDRVGVPRVVSNSVPMGLGPTITVTSPLAVPAGSVTVHVRCRPRIAERQQVSVLLGSIAAVPASIQTDPDSSTVTAVFPHVRAGVYPVRLRIDGADSDPVRYRGTPAVPEFDPAVQVVVS</sequence>
<accession>A0A5N0E5D0</accession>
<evidence type="ECO:0000313" key="2">
    <source>
        <dbReference type="EMBL" id="KAA8884193.1"/>
    </source>
</evidence>
<dbReference type="EMBL" id="VXLC01000022">
    <property type="protein sequence ID" value="KAA8884193.1"/>
    <property type="molecule type" value="Genomic_DNA"/>
</dbReference>
<organism evidence="2 3">
    <name type="scientific">Nocardia colli</name>
    <dbReference type="NCBI Taxonomy" id="2545717"/>
    <lineage>
        <taxon>Bacteria</taxon>
        <taxon>Bacillati</taxon>
        <taxon>Actinomycetota</taxon>
        <taxon>Actinomycetes</taxon>
        <taxon>Mycobacteriales</taxon>
        <taxon>Nocardiaceae</taxon>
        <taxon>Nocardia</taxon>
    </lineage>
</organism>
<protein>
    <submittedName>
        <fullName evidence="2">DUF4255 domain-containing protein</fullName>
    </submittedName>
</protein>
<evidence type="ECO:0000259" key="1">
    <source>
        <dbReference type="Pfam" id="PF14065"/>
    </source>
</evidence>
<gene>
    <name evidence="2" type="ORF">F3087_35160</name>
</gene>
<name>A0A5N0E5D0_9NOCA</name>
<dbReference type="InterPro" id="IPR025351">
    <property type="entry name" value="Pvc16_N"/>
</dbReference>
<proteinExistence type="predicted"/>
<dbReference type="AlphaFoldDB" id="A0A5N0E5D0"/>
<reference evidence="2 3" key="1">
    <citation type="submission" date="2019-09" db="EMBL/GenBank/DDBJ databases">
        <authorList>
            <person name="Wang X."/>
        </authorList>
    </citation>
    <scope>NUCLEOTIDE SEQUENCE [LARGE SCALE GENOMIC DNA]</scope>
    <source>
        <strain evidence="2 3">CICC 11023</strain>
    </source>
</reference>
<dbReference type="RefSeq" id="WP_150406445.1">
    <property type="nucleotide sequence ID" value="NZ_VXLC01000022.1"/>
</dbReference>
<feature type="domain" description="Pvc16 N-terminal" evidence="1">
    <location>
        <begin position="9"/>
        <end position="182"/>
    </location>
</feature>